<name>C6LJI2_9FIRM</name>
<gene>
    <name evidence="1" type="ORF">BRYFOR_08818</name>
</gene>
<comment type="caution">
    <text evidence="1">The sequence shown here is derived from an EMBL/GenBank/DDBJ whole genome shotgun (WGS) entry which is preliminary data.</text>
</comment>
<dbReference type="EMBL" id="ACCL02000020">
    <property type="protein sequence ID" value="EET59296.1"/>
    <property type="molecule type" value="Genomic_DNA"/>
</dbReference>
<sequence length="381" mass="41678">MGDIFRVKQAERSAGDGSALRCEPAGHRTGEDGIFQTVLAERRIRAGEAIRTALAGRRRDAGGGERSICRRQQKVGSGKQFSEERKNGFCQLPFLDAATAGMHTFGVFPALEKGVGALVIAKGRPAGGAFYHTGQPVTAGRRAAALPGCIFGIQTFLCQGKKLFGKKAFLRAVTFDAVPGDFADIKTIAQNIDDRARLKFSAAPGSNAALIERTRNGGGTQADDGKLEEDILHDFCFLRHNFKRLSASGSTVAKTGRALAAPAQRLFRHTAQYLAGQVDGIIFIHPFDNTFNQTAERALGKRLCDADDINAVLFFQHGFIDDGFLLVARKAAELPDQNYAKWRLFRLCHTNHALKLRAFFCFSAGNAIFNKNMLRRYPHMI</sequence>
<keyword evidence="2" id="KW-1185">Reference proteome</keyword>
<organism evidence="1 2">
    <name type="scientific">Marvinbryantia formatexigens DSM 14469</name>
    <dbReference type="NCBI Taxonomy" id="478749"/>
    <lineage>
        <taxon>Bacteria</taxon>
        <taxon>Bacillati</taxon>
        <taxon>Bacillota</taxon>
        <taxon>Clostridia</taxon>
        <taxon>Lachnospirales</taxon>
        <taxon>Lachnospiraceae</taxon>
        <taxon>Marvinbryantia</taxon>
    </lineage>
</organism>
<protein>
    <submittedName>
        <fullName evidence="1">Uncharacterized protein</fullName>
    </submittedName>
</protein>
<evidence type="ECO:0000313" key="1">
    <source>
        <dbReference type="EMBL" id="EET59296.1"/>
    </source>
</evidence>
<reference evidence="1" key="1">
    <citation type="submission" date="2009-07" db="EMBL/GenBank/DDBJ databases">
        <authorList>
            <person name="Weinstock G."/>
            <person name="Sodergren E."/>
            <person name="Clifton S."/>
            <person name="Fulton L."/>
            <person name="Fulton B."/>
            <person name="Courtney L."/>
            <person name="Fronick C."/>
            <person name="Harrison M."/>
            <person name="Strong C."/>
            <person name="Farmer C."/>
            <person name="Delahaunty K."/>
            <person name="Markovic C."/>
            <person name="Hall O."/>
            <person name="Minx P."/>
            <person name="Tomlinson C."/>
            <person name="Mitreva M."/>
            <person name="Nelson J."/>
            <person name="Hou S."/>
            <person name="Wollam A."/>
            <person name="Pepin K.H."/>
            <person name="Johnson M."/>
            <person name="Bhonagiri V."/>
            <person name="Nash W.E."/>
            <person name="Warren W."/>
            <person name="Chinwalla A."/>
            <person name="Mardis E.R."/>
            <person name="Wilson R.K."/>
        </authorList>
    </citation>
    <scope>NUCLEOTIDE SEQUENCE [LARGE SCALE GENOMIC DNA]</scope>
    <source>
        <strain evidence="1">DSM 14469</strain>
    </source>
</reference>
<evidence type="ECO:0000313" key="2">
    <source>
        <dbReference type="Proteomes" id="UP000005561"/>
    </source>
</evidence>
<proteinExistence type="predicted"/>
<dbReference type="AlphaFoldDB" id="C6LJI2"/>
<dbReference type="Proteomes" id="UP000005561">
    <property type="component" value="Unassembled WGS sequence"/>
</dbReference>
<accession>C6LJI2</accession>